<evidence type="ECO:0000313" key="1">
    <source>
        <dbReference type="EMBL" id="CAB3288184.1"/>
    </source>
</evidence>
<dbReference type="GeneID" id="65883402"/>
<sequence>MKCPMCGGDMKFVGWDIVVRDVYYEYDEFEDEYEQVEVYGIAGVYLCDNCRIGILDVMDDDEFVSEYYAELEEKIEQMGGFAKIPEGYTLLP</sequence>
<keyword evidence="2" id="KW-1185">Reference proteome</keyword>
<protein>
    <submittedName>
        <fullName evidence="1">Uncharacterized protein</fullName>
    </submittedName>
</protein>
<proteinExistence type="predicted"/>
<dbReference type="Proteomes" id="UP000679213">
    <property type="component" value="Chromosome I"/>
</dbReference>
<name>A0A8D6PUD6_9EURY</name>
<dbReference type="EMBL" id="LR792632">
    <property type="protein sequence ID" value="CAB3288184.1"/>
    <property type="molecule type" value="Genomic_DNA"/>
</dbReference>
<dbReference type="KEGG" id="mesg:MLAUSG7_0588"/>
<reference evidence="1 2" key="1">
    <citation type="submission" date="2020-04" db="EMBL/GenBank/DDBJ databases">
        <authorList>
            <consortium name="Genoscope - CEA"/>
            <person name="William W."/>
        </authorList>
    </citation>
    <scope>NUCLEOTIDE SEQUENCE [LARGE SCALE GENOMIC DNA]</scope>
    <source>
        <strain evidence="1 2">SG7</strain>
    </source>
</reference>
<organism evidence="1 2">
    <name type="scientific">Methanocaldococcus lauensis</name>
    <dbReference type="NCBI Taxonomy" id="2546128"/>
    <lineage>
        <taxon>Archaea</taxon>
        <taxon>Methanobacteriati</taxon>
        <taxon>Methanobacteriota</taxon>
        <taxon>Methanomada group</taxon>
        <taxon>Methanococci</taxon>
        <taxon>Methanococcales</taxon>
        <taxon>Methanocaldococcaceae</taxon>
        <taxon>Methanocaldococcus</taxon>
    </lineage>
</organism>
<gene>
    <name evidence="1" type="ORF">MLAUSG7_0588</name>
</gene>
<dbReference type="AlphaFoldDB" id="A0A8D6PUD6"/>
<evidence type="ECO:0000313" key="2">
    <source>
        <dbReference type="Proteomes" id="UP000679213"/>
    </source>
</evidence>
<accession>A0A8D6PUD6</accession>
<dbReference type="RefSeq" id="WP_214400465.1">
    <property type="nucleotide sequence ID" value="NZ_LR792632.1"/>
</dbReference>